<sequence length="316" mass="35431">MRSKLEKPFHCFLDLSQACPFFPPFDFRSLLILHAPPPVSSPKPNSTEKTTLHHIVIGIAASAGLWDQSKNYIKLWRNPRQMRGVVWLDKGVKSGTDDHLLPPRIVSAERPPVCYKDIPHSIGNSKAGLGRCEMIGSSSESHLQKINFSHGMAYGGGGFAISYPLAKALEKVQDRCIQRYRDCTAPMIGFTPAWRSSVFPSPRNRDFTWFACFSFTFLYVVHITALTGNNQHSFWKPTCVLVHMLVHFNESVDQPNSPKPKPFYTPAFEVLAEKNCWQSASLDCAFMFAAELLGDHAPEEEYGRHRGVVETADGCS</sequence>
<dbReference type="Gene3D" id="3.90.550.50">
    <property type="match status" value="1"/>
</dbReference>
<proteinExistence type="predicted"/>
<gene>
    <name evidence="1" type="ORF">F3Y22_tig00014370pilonHSYRG00102</name>
</gene>
<organism evidence="1 2">
    <name type="scientific">Hibiscus syriacus</name>
    <name type="common">Rose of Sharon</name>
    <dbReference type="NCBI Taxonomy" id="106335"/>
    <lineage>
        <taxon>Eukaryota</taxon>
        <taxon>Viridiplantae</taxon>
        <taxon>Streptophyta</taxon>
        <taxon>Embryophyta</taxon>
        <taxon>Tracheophyta</taxon>
        <taxon>Spermatophyta</taxon>
        <taxon>Magnoliopsida</taxon>
        <taxon>eudicotyledons</taxon>
        <taxon>Gunneridae</taxon>
        <taxon>Pentapetalae</taxon>
        <taxon>rosids</taxon>
        <taxon>malvids</taxon>
        <taxon>Malvales</taxon>
        <taxon>Malvaceae</taxon>
        <taxon>Malvoideae</taxon>
        <taxon>Hibiscus</taxon>
    </lineage>
</organism>
<dbReference type="EMBL" id="VEPZ02000572">
    <property type="protein sequence ID" value="KAE8722141.1"/>
    <property type="molecule type" value="Genomic_DNA"/>
</dbReference>
<dbReference type="Proteomes" id="UP000436088">
    <property type="component" value="Unassembled WGS sequence"/>
</dbReference>
<comment type="caution">
    <text evidence="1">The sequence shown here is derived from an EMBL/GenBank/DDBJ whole genome shotgun (WGS) entry which is preliminary data.</text>
</comment>
<dbReference type="PANTHER" id="PTHR10811">
    <property type="entry name" value="FRINGE-RELATED"/>
    <property type="match status" value="1"/>
</dbReference>
<protein>
    <submittedName>
        <fullName evidence="1">Fringe-related protein</fullName>
    </submittedName>
</protein>
<dbReference type="Pfam" id="PF04646">
    <property type="entry name" value="DUF604"/>
    <property type="match status" value="1"/>
</dbReference>
<reference evidence="1" key="1">
    <citation type="submission" date="2019-09" db="EMBL/GenBank/DDBJ databases">
        <title>Draft genome information of white flower Hibiscus syriacus.</title>
        <authorList>
            <person name="Kim Y.-M."/>
        </authorList>
    </citation>
    <scope>NUCLEOTIDE SEQUENCE [LARGE SCALE GENOMIC DNA]</scope>
    <source>
        <strain evidence="1">YM2019G1</strain>
    </source>
</reference>
<evidence type="ECO:0000313" key="2">
    <source>
        <dbReference type="Proteomes" id="UP000436088"/>
    </source>
</evidence>
<keyword evidence="2" id="KW-1185">Reference proteome</keyword>
<dbReference type="InterPro" id="IPR006740">
    <property type="entry name" value="DUF604"/>
</dbReference>
<dbReference type="AlphaFoldDB" id="A0A6A3C2A0"/>
<evidence type="ECO:0000313" key="1">
    <source>
        <dbReference type="EMBL" id="KAE8722141.1"/>
    </source>
</evidence>
<accession>A0A6A3C2A0</accession>
<name>A0A6A3C2A0_HIBSY</name>